<organism evidence="4 5">
    <name type="scientific">Ancylostoma duodenale</name>
    <dbReference type="NCBI Taxonomy" id="51022"/>
    <lineage>
        <taxon>Eukaryota</taxon>
        <taxon>Metazoa</taxon>
        <taxon>Ecdysozoa</taxon>
        <taxon>Nematoda</taxon>
        <taxon>Chromadorea</taxon>
        <taxon>Rhabditida</taxon>
        <taxon>Rhabditina</taxon>
        <taxon>Rhabditomorpha</taxon>
        <taxon>Strongyloidea</taxon>
        <taxon>Ancylostomatidae</taxon>
        <taxon>Ancylostomatinae</taxon>
        <taxon>Ancylostoma</taxon>
    </lineage>
</organism>
<dbReference type="EMBL" id="KN737813">
    <property type="protein sequence ID" value="KIH55153.1"/>
    <property type="molecule type" value="Genomic_DNA"/>
</dbReference>
<dbReference type="Proteomes" id="UP000054047">
    <property type="component" value="Unassembled WGS sequence"/>
</dbReference>
<evidence type="ECO:0000313" key="4">
    <source>
        <dbReference type="EMBL" id="KIH55153.1"/>
    </source>
</evidence>
<dbReference type="GO" id="GO:0046872">
    <property type="term" value="F:metal ion binding"/>
    <property type="evidence" value="ECO:0007669"/>
    <property type="project" value="UniProtKB-KW"/>
</dbReference>
<evidence type="ECO:0000259" key="3">
    <source>
        <dbReference type="Pfam" id="PF13359"/>
    </source>
</evidence>
<dbReference type="OrthoDB" id="5834473at2759"/>
<accession>A0A0C2CFN7</accession>
<keyword evidence="5" id="KW-1185">Reference proteome</keyword>
<proteinExistence type="predicted"/>
<sequence length="142" mass="15845">MDASSSSSSLEPTDGKYFCRKSCTAVNMVAITDARGRFLYVDCRFPARCHDSTIWSRSVGSRLFEDGRTAPGYRLLGGSGFGNSASIVTPNRDAAARHDERKENFDVELSHAQIVAEQAFGALERRFPILYNIARLSIRRYK</sequence>
<dbReference type="Pfam" id="PF13359">
    <property type="entry name" value="DDE_Tnp_4"/>
    <property type="match status" value="1"/>
</dbReference>
<comment type="cofactor">
    <cofactor evidence="1">
        <name>a divalent metal cation</name>
        <dbReference type="ChEBI" id="CHEBI:60240"/>
    </cofactor>
</comment>
<reference evidence="4 5" key="1">
    <citation type="submission" date="2013-12" db="EMBL/GenBank/DDBJ databases">
        <title>Draft genome of the parsitic nematode Ancylostoma duodenale.</title>
        <authorList>
            <person name="Mitreva M."/>
        </authorList>
    </citation>
    <scope>NUCLEOTIDE SEQUENCE [LARGE SCALE GENOMIC DNA]</scope>
    <source>
        <strain evidence="4 5">Zhejiang</strain>
    </source>
</reference>
<name>A0A0C2CFN7_9BILA</name>
<protein>
    <recommendedName>
        <fullName evidence="3">DDE Tnp4 domain-containing protein</fullName>
    </recommendedName>
</protein>
<feature type="domain" description="DDE Tnp4" evidence="3">
    <location>
        <begin position="8"/>
        <end position="138"/>
    </location>
</feature>
<dbReference type="InterPro" id="IPR027806">
    <property type="entry name" value="HARBI1_dom"/>
</dbReference>
<evidence type="ECO:0000256" key="2">
    <source>
        <dbReference type="ARBA" id="ARBA00022723"/>
    </source>
</evidence>
<evidence type="ECO:0000256" key="1">
    <source>
        <dbReference type="ARBA" id="ARBA00001968"/>
    </source>
</evidence>
<gene>
    <name evidence="4" type="ORF">ANCDUO_14695</name>
</gene>
<dbReference type="AlphaFoldDB" id="A0A0C2CFN7"/>
<evidence type="ECO:0000313" key="5">
    <source>
        <dbReference type="Proteomes" id="UP000054047"/>
    </source>
</evidence>
<keyword evidence="2" id="KW-0479">Metal-binding</keyword>